<keyword evidence="4" id="KW-1185">Reference proteome</keyword>
<evidence type="ECO:0000313" key="4">
    <source>
        <dbReference type="Proteomes" id="UP000243686"/>
    </source>
</evidence>
<sequence>MNDEQERVADISDKTGRALAAKRVGKSTVSKKHTFSANEAEKLMKKHLKKKSIPVNIHCVEDGLHFAATTPKHRKKVKELVTYRDIQHIFIYSLNPQLFMLCVEESAKKGKKFYESFQCDNANDIGRICELTTEAKDAPDGKLHIRTTAAEIDYQNQPDTSREQNHVTTPQTGEERISWQQRGSSTVQVQESPKVSKEAVSLSPLELSSGPTYEAVAPVQSGMTFSAYKPSADPGLDGTENNDGLVELTSSRITIRSVSRAAGEKISRPRCLEDHNVEELNYMFGEPLTYMIEEPDTAPTEERNCRMGGIQGTRQISSPSTKFNRQNQFKEHAKNAFNSNGDSGITLRIQTPRQLGSSGTGHLETSQEDLEAHTLGIRWTDGQSVSLYEADSHRKLMSACVHM</sequence>
<reference evidence="3 4" key="1">
    <citation type="submission" date="2015-03" db="EMBL/GenBank/DDBJ databases">
        <title>Draft genome of the nematode, Opisthorchis viverrini.</title>
        <authorList>
            <person name="Mitreva M."/>
        </authorList>
    </citation>
    <scope>NUCLEOTIDE SEQUENCE [LARGE SCALE GENOMIC DNA]</scope>
    <source>
        <strain evidence="3">Khon Kaen</strain>
    </source>
</reference>
<feature type="domain" description="Trematode PH-like" evidence="2">
    <location>
        <begin position="21"/>
        <end position="140"/>
    </location>
</feature>
<dbReference type="AlphaFoldDB" id="A0A1S8XC95"/>
<protein>
    <recommendedName>
        <fullName evidence="2">Trematode PH-like domain-containing protein</fullName>
    </recommendedName>
</protein>
<dbReference type="EMBL" id="KV891459">
    <property type="protein sequence ID" value="OON24043.1"/>
    <property type="molecule type" value="Genomic_DNA"/>
</dbReference>
<organism evidence="3 4">
    <name type="scientific">Opisthorchis viverrini</name>
    <name type="common">Southeast Asian liver fluke</name>
    <dbReference type="NCBI Taxonomy" id="6198"/>
    <lineage>
        <taxon>Eukaryota</taxon>
        <taxon>Metazoa</taxon>
        <taxon>Spiralia</taxon>
        <taxon>Lophotrochozoa</taxon>
        <taxon>Platyhelminthes</taxon>
        <taxon>Trematoda</taxon>
        <taxon>Digenea</taxon>
        <taxon>Opisthorchiida</taxon>
        <taxon>Opisthorchiata</taxon>
        <taxon>Opisthorchiidae</taxon>
        <taxon>Opisthorchis</taxon>
    </lineage>
</organism>
<dbReference type="InterPro" id="IPR057376">
    <property type="entry name" value="PH_trem"/>
</dbReference>
<gene>
    <name evidence="3" type="ORF">X801_00047</name>
</gene>
<accession>A0A1S8XC95</accession>
<feature type="compositionally biased region" description="Polar residues" evidence="1">
    <location>
        <begin position="166"/>
        <end position="193"/>
    </location>
</feature>
<proteinExistence type="predicted"/>
<feature type="region of interest" description="Disordered" evidence="1">
    <location>
        <begin position="155"/>
        <end position="195"/>
    </location>
</feature>
<evidence type="ECO:0000259" key="2">
    <source>
        <dbReference type="Pfam" id="PF25356"/>
    </source>
</evidence>
<name>A0A1S8XC95_OPIVI</name>
<dbReference type="Pfam" id="PF25356">
    <property type="entry name" value="PH_trem"/>
    <property type="match status" value="1"/>
</dbReference>
<evidence type="ECO:0000256" key="1">
    <source>
        <dbReference type="SAM" id="MobiDB-lite"/>
    </source>
</evidence>
<dbReference type="Proteomes" id="UP000243686">
    <property type="component" value="Unassembled WGS sequence"/>
</dbReference>
<evidence type="ECO:0000313" key="3">
    <source>
        <dbReference type="EMBL" id="OON24043.1"/>
    </source>
</evidence>